<dbReference type="Gene3D" id="3.90.245.10">
    <property type="entry name" value="Ribonucleoside hydrolase-like"/>
    <property type="match status" value="1"/>
</dbReference>
<organism evidence="4 5">
    <name type="scientific">Liquorilactobacillus sucicola DSM 21376 = JCM 15457</name>
    <dbReference type="NCBI Taxonomy" id="1423806"/>
    <lineage>
        <taxon>Bacteria</taxon>
        <taxon>Bacillati</taxon>
        <taxon>Bacillota</taxon>
        <taxon>Bacilli</taxon>
        <taxon>Lactobacillales</taxon>
        <taxon>Lactobacillaceae</taxon>
        <taxon>Liquorilactobacillus</taxon>
    </lineage>
</organism>
<dbReference type="AlphaFoldDB" id="A0A023CYQ1"/>
<keyword evidence="5" id="KW-1185">Reference proteome</keyword>
<dbReference type="InterPro" id="IPR015910">
    <property type="entry name" value="I/U_nuclsd_hydro_CS"/>
</dbReference>
<comment type="caution">
    <text evidence="4">The sequence shown here is derived from an EMBL/GenBank/DDBJ whole genome shotgun (WGS) entry which is preliminary data.</text>
</comment>
<keyword evidence="2" id="KW-0326">Glycosidase</keyword>
<dbReference type="eggNOG" id="COG1957">
    <property type="taxonomic scope" value="Bacteria"/>
</dbReference>
<evidence type="ECO:0000256" key="1">
    <source>
        <dbReference type="ARBA" id="ARBA00022801"/>
    </source>
</evidence>
<reference evidence="4 5" key="1">
    <citation type="journal article" date="2015" name="Genome Announc.">
        <title>Expanding the biotechnology potential of lactobacilli through comparative genomics of 213 strains and associated genera.</title>
        <authorList>
            <person name="Sun Z."/>
            <person name="Harris H.M."/>
            <person name="McCann A."/>
            <person name="Guo C."/>
            <person name="Argimon S."/>
            <person name="Zhang W."/>
            <person name="Yang X."/>
            <person name="Jeffery I.B."/>
            <person name="Cooney J.C."/>
            <person name="Kagawa T.F."/>
            <person name="Liu W."/>
            <person name="Song Y."/>
            <person name="Salvetti E."/>
            <person name="Wrobel A."/>
            <person name="Rasinkangas P."/>
            <person name="Parkhill J."/>
            <person name="Rea M.C."/>
            <person name="O'Sullivan O."/>
            <person name="Ritari J."/>
            <person name="Douillard F.P."/>
            <person name="Paul Ross R."/>
            <person name="Yang R."/>
            <person name="Briner A.E."/>
            <person name="Felis G.E."/>
            <person name="de Vos W.M."/>
            <person name="Barrangou R."/>
            <person name="Klaenhammer T.R."/>
            <person name="Caufield P.W."/>
            <person name="Cui Y."/>
            <person name="Zhang H."/>
            <person name="O'Toole P.W."/>
        </authorList>
    </citation>
    <scope>NUCLEOTIDE SEQUENCE [LARGE SCALE GENOMIC DNA]</scope>
    <source>
        <strain evidence="4 5">DSM 21376</strain>
    </source>
</reference>
<dbReference type="RefSeq" id="WP_034989327.1">
    <property type="nucleotide sequence ID" value="NZ_AYZF01000008.1"/>
</dbReference>
<dbReference type="InterPro" id="IPR001910">
    <property type="entry name" value="Inosine/uridine_hydrolase_dom"/>
</dbReference>
<protein>
    <recommendedName>
        <fullName evidence="3">Inosine/uridine-preferring nucleoside hydrolase domain-containing protein</fullName>
    </recommendedName>
</protein>
<dbReference type="InterPro" id="IPR036452">
    <property type="entry name" value="Ribo_hydro-like"/>
</dbReference>
<dbReference type="InterPro" id="IPR023186">
    <property type="entry name" value="IUNH"/>
</dbReference>
<gene>
    <name evidence="4" type="ORF">FD15_GL000235</name>
</gene>
<dbReference type="NCBIfam" id="NF007761">
    <property type="entry name" value="PRK10443.1"/>
    <property type="match status" value="1"/>
</dbReference>
<evidence type="ECO:0000313" key="4">
    <source>
        <dbReference type="EMBL" id="KRN06682.1"/>
    </source>
</evidence>
<accession>A0A023CYQ1</accession>
<dbReference type="PANTHER" id="PTHR12304">
    <property type="entry name" value="INOSINE-URIDINE PREFERRING NUCLEOSIDE HYDROLASE"/>
    <property type="match status" value="1"/>
</dbReference>
<dbReference type="PROSITE" id="PS01247">
    <property type="entry name" value="IUNH"/>
    <property type="match status" value="1"/>
</dbReference>
<dbReference type="Pfam" id="PF01156">
    <property type="entry name" value="IU_nuc_hydro"/>
    <property type="match status" value="1"/>
</dbReference>
<dbReference type="PATRIC" id="fig|1423806.3.peg.238"/>
<evidence type="ECO:0000256" key="2">
    <source>
        <dbReference type="ARBA" id="ARBA00023295"/>
    </source>
</evidence>
<dbReference type="GO" id="GO:0006152">
    <property type="term" value="P:purine nucleoside catabolic process"/>
    <property type="evidence" value="ECO:0007669"/>
    <property type="project" value="TreeGrafter"/>
</dbReference>
<name>A0A023CYQ1_9LACO</name>
<dbReference type="EMBL" id="AYZF01000008">
    <property type="protein sequence ID" value="KRN06682.1"/>
    <property type="molecule type" value="Genomic_DNA"/>
</dbReference>
<evidence type="ECO:0000259" key="3">
    <source>
        <dbReference type="Pfam" id="PF01156"/>
    </source>
</evidence>
<dbReference type="PANTHER" id="PTHR12304:SF4">
    <property type="entry name" value="URIDINE NUCLEOSIDASE"/>
    <property type="match status" value="1"/>
</dbReference>
<proteinExistence type="predicted"/>
<dbReference type="GO" id="GO:0008477">
    <property type="term" value="F:purine nucleosidase activity"/>
    <property type="evidence" value="ECO:0007669"/>
    <property type="project" value="TreeGrafter"/>
</dbReference>
<dbReference type="Proteomes" id="UP000050961">
    <property type="component" value="Unassembled WGS sequence"/>
</dbReference>
<evidence type="ECO:0000313" key="5">
    <source>
        <dbReference type="Proteomes" id="UP000050961"/>
    </source>
</evidence>
<dbReference type="GO" id="GO:0045437">
    <property type="term" value="F:uridine nucleosidase activity"/>
    <property type="evidence" value="ECO:0007669"/>
    <property type="project" value="UniProtKB-ARBA"/>
</dbReference>
<sequence>MEKIILDCDPGHDDAIALMMAVLSPTIDLKAVTTSAGNQLPSRTLNNAMRILTLLGEKDIPVASGNRKPLMRELKTGVTMHGVSGLDGADLPQPDFPVQTIPAIELIAAVLRREPEPVTIVVTGPCTNIALFLSIHPELKKSIKKLVVLGGGMGIGNWQPTTEFNMLVDPEAAKIVFDAGIPLVLLPLNVAYKAELLKQDLRKIKSLRTSVSEAVSSLLNFYGLQFNHGNRHFNGVPIYDPCTIAWLIAPEIFSGKECNVEVETKGELTAGETIIDYYELTKRKKNAYVLFDIDREKFAELVFSTLKLFSQKG</sequence>
<keyword evidence="1" id="KW-0378">Hydrolase</keyword>
<dbReference type="SUPFAM" id="SSF53590">
    <property type="entry name" value="Nucleoside hydrolase"/>
    <property type="match status" value="1"/>
</dbReference>
<dbReference type="STRING" id="1423806.FD15_GL000235"/>
<dbReference type="OrthoDB" id="9797882at2"/>
<feature type="domain" description="Inosine/uridine-preferring nucleoside hydrolase" evidence="3">
    <location>
        <begin position="4"/>
        <end position="299"/>
    </location>
</feature>
<dbReference type="CDD" id="cd02651">
    <property type="entry name" value="nuc_hydro_IU_UC_XIUA"/>
    <property type="match status" value="1"/>
</dbReference>
<dbReference type="GO" id="GO:0005829">
    <property type="term" value="C:cytosol"/>
    <property type="evidence" value="ECO:0007669"/>
    <property type="project" value="TreeGrafter"/>
</dbReference>